<keyword evidence="2" id="KW-1003">Cell membrane</keyword>
<dbReference type="PANTHER" id="PTHR43875:SF15">
    <property type="entry name" value="TREHALOSE IMPORT ATP-BINDING PROTEIN SUGC"/>
    <property type="match status" value="1"/>
</dbReference>
<keyword evidence="8" id="KW-0378">Hydrolase</keyword>
<dbReference type="GO" id="GO:0005524">
    <property type="term" value="F:ATP binding"/>
    <property type="evidence" value="ECO:0007669"/>
    <property type="project" value="UniProtKB-KW"/>
</dbReference>
<dbReference type="Gene3D" id="2.40.50.100">
    <property type="match status" value="1"/>
</dbReference>
<evidence type="ECO:0000256" key="3">
    <source>
        <dbReference type="ARBA" id="ARBA00022741"/>
    </source>
</evidence>
<dbReference type="SUPFAM" id="SSF50331">
    <property type="entry name" value="MOP-like"/>
    <property type="match status" value="1"/>
</dbReference>
<reference evidence="8 9" key="1">
    <citation type="submission" date="2018-06" db="EMBL/GenBank/DDBJ databases">
        <authorList>
            <consortium name="Pathogen Informatics"/>
            <person name="Doyle S."/>
        </authorList>
    </citation>
    <scope>NUCLEOTIDE SEQUENCE [LARGE SCALE GENOMIC DNA]</scope>
    <source>
        <strain evidence="8 9">NCTC13149</strain>
    </source>
</reference>
<sequence>MKEIIFDNVSKIYDKDTLVLDNLNFKINDGERLVLLGPSGCGKSTTLRIIAGLSDISSGKLYLNGQVANDLEPKDRNISMVFQNYALYPHMTLLENISYGLKVNKVPSDEIERRCKDALSTLKLEGLEDRKPKDLSGGQRQRVALARALVKNANYFLLDEPLSNLDAQLRLHARKELVKLHEKYKMTLVYVTHDQVEAMTIGQRIVLLNNGKIQMADNPYNIYNHPANIFCAKFIGSPSMNIIKCKLIDGKINLLNHNIELSKNLKSIIEYYNKDEIYLGIRPEDIEITNNDKDMEISIDYLEDYGNRVGAYFNLLDDEYVLITSGKKLKEKDIINIRFNKDKISLFDRDSEKNLEVSD</sequence>
<gene>
    <name evidence="8" type="primary">ugpC</name>
    <name evidence="8" type="ORF">NCTC13149_01276</name>
</gene>
<dbReference type="InterPro" id="IPR008995">
    <property type="entry name" value="Mo/tungstate-bd_C_term_dom"/>
</dbReference>
<evidence type="ECO:0000259" key="7">
    <source>
        <dbReference type="PROSITE" id="PS50893"/>
    </source>
</evidence>
<dbReference type="EC" id="3.6.3.20" evidence="8"/>
<evidence type="ECO:0000256" key="5">
    <source>
        <dbReference type="ARBA" id="ARBA00022967"/>
    </source>
</evidence>
<dbReference type="InterPro" id="IPR027417">
    <property type="entry name" value="P-loop_NTPase"/>
</dbReference>
<dbReference type="InterPro" id="IPR040582">
    <property type="entry name" value="OB_MalK-like"/>
</dbReference>
<dbReference type="Gene3D" id="3.40.50.300">
    <property type="entry name" value="P-loop containing nucleotide triphosphate hydrolases"/>
    <property type="match status" value="1"/>
</dbReference>
<dbReference type="InterPro" id="IPR017871">
    <property type="entry name" value="ABC_transporter-like_CS"/>
</dbReference>
<dbReference type="GO" id="GO:0008643">
    <property type="term" value="P:carbohydrate transport"/>
    <property type="evidence" value="ECO:0007669"/>
    <property type="project" value="InterPro"/>
</dbReference>
<keyword evidence="6" id="KW-0472">Membrane</keyword>
<dbReference type="GO" id="GO:0016887">
    <property type="term" value="F:ATP hydrolysis activity"/>
    <property type="evidence" value="ECO:0007669"/>
    <property type="project" value="InterPro"/>
</dbReference>
<dbReference type="Gene3D" id="2.40.50.140">
    <property type="entry name" value="Nucleic acid-binding proteins"/>
    <property type="match status" value="1"/>
</dbReference>
<dbReference type="PROSITE" id="PS00211">
    <property type="entry name" value="ABC_TRANSPORTER_1"/>
    <property type="match status" value="1"/>
</dbReference>
<dbReference type="Pfam" id="PF00005">
    <property type="entry name" value="ABC_tran"/>
    <property type="match status" value="1"/>
</dbReference>
<organism evidence="8 9">
    <name type="scientific">Peptoniphilus lacrimalis</name>
    <dbReference type="NCBI Taxonomy" id="33031"/>
    <lineage>
        <taxon>Bacteria</taxon>
        <taxon>Bacillati</taxon>
        <taxon>Bacillota</taxon>
        <taxon>Tissierellia</taxon>
        <taxon>Tissierellales</taxon>
        <taxon>Peptoniphilaceae</taxon>
        <taxon>Peptoniphilus</taxon>
    </lineage>
</organism>
<feature type="domain" description="ABC transporter" evidence="7">
    <location>
        <begin position="4"/>
        <end position="235"/>
    </location>
</feature>
<accession>A0A379C5D2</accession>
<keyword evidence="3" id="KW-0547">Nucleotide-binding</keyword>
<evidence type="ECO:0000256" key="1">
    <source>
        <dbReference type="ARBA" id="ARBA00022448"/>
    </source>
</evidence>
<dbReference type="SUPFAM" id="SSF52540">
    <property type="entry name" value="P-loop containing nucleoside triphosphate hydrolases"/>
    <property type="match status" value="1"/>
</dbReference>
<evidence type="ECO:0000313" key="9">
    <source>
        <dbReference type="Proteomes" id="UP000255517"/>
    </source>
</evidence>
<dbReference type="GO" id="GO:0140359">
    <property type="term" value="F:ABC-type transporter activity"/>
    <property type="evidence" value="ECO:0007669"/>
    <property type="project" value="InterPro"/>
</dbReference>
<dbReference type="RefSeq" id="WP_019034782.1">
    <property type="nucleotide sequence ID" value="NZ_CAMUOS010000004.1"/>
</dbReference>
<dbReference type="InterPro" id="IPR003593">
    <property type="entry name" value="AAA+_ATPase"/>
</dbReference>
<dbReference type="CDD" id="cd03301">
    <property type="entry name" value="ABC_MalK_N"/>
    <property type="match status" value="1"/>
</dbReference>
<evidence type="ECO:0000256" key="4">
    <source>
        <dbReference type="ARBA" id="ARBA00022840"/>
    </source>
</evidence>
<dbReference type="SMART" id="SM00382">
    <property type="entry name" value="AAA"/>
    <property type="match status" value="1"/>
</dbReference>
<dbReference type="Proteomes" id="UP000255517">
    <property type="component" value="Unassembled WGS sequence"/>
</dbReference>
<dbReference type="InterPro" id="IPR015855">
    <property type="entry name" value="ABC_transpr_MalK-like"/>
</dbReference>
<proteinExistence type="predicted"/>
<evidence type="ECO:0000256" key="2">
    <source>
        <dbReference type="ARBA" id="ARBA00022475"/>
    </source>
</evidence>
<keyword evidence="5" id="KW-1278">Translocase</keyword>
<dbReference type="FunFam" id="3.40.50.300:FF:000042">
    <property type="entry name" value="Maltose/maltodextrin ABC transporter, ATP-binding protein"/>
    <property type="match status" value="1"/>
</dbReference>
<dbReference type="InterPro" id="IPR012340">
    <property type="entry name" value="NA-bd_OB-fold"/>
</dbReference>
<dbReference type="OrthoDB" id="9790614at2"/>
<evidence type="ECO:0000313" key="8">
    <source>
        <dbReference type="EMBL" id="SUB57434.1"/>
    </source>
</evidence>
<keyword evidence="1" id="KW-0813">Transport</keyword>
<name>A0A379C5D2_9FIRM</name>
<evidence type="ECO:0000256" key="6">
    <source>
        <dbReference type="ARBA" id="ARBA00023136"/>
    </source>
</evidence>
<dbReference type="InterPro" id="IPR047641">
    <property type="entry name" value="ABC_transpr_MalK/UgpC-like"/>
</dbReference>
<dbReference type="PROSITE" id="PS50893">
    <property type="entry name" value="ABC_TRANSPORTER_2"/>
    <property type="match status" value="1"/>
</dbReference>
<keyword evidence="4 8" id="KW-0067">ATP-binding</keyword>
<dbReference type="GO" id="GO:0055052">
    <property type="term" value="C:ATP-binding cassette (ABC) transporter complex, substrate-binding subunit-containing"/>
    <property type="evidence" value="ECO:0007669"/>
    <property type="project" value="TreeGrafter"/>
</dbReference>
<dbReference type="InterPro" id="IPR003439">
    <property type="entry name" value="ABC_transporter-like_ATP-bd"/>
</dbReference>
<dbReference type="AlphaFoldDB" id="A0A379C5D2"/>
<dbReference type="STRING" id="1122949.GCA_000378725_01014"/>
<protein>
    <submittedName>
        <fullName evidence="8">sn-glycerol-3-phosphate import ATP-binding protein UgpC</fullName>
        <ecNumber evidence="8">3.6.3.20</ecNumber>
    </submittedName>
</protein>
<dbReference type="EMBL" id="UGSZ01000001">
    <property type="protein sequence ID" value="SUB57434.1"/>
    <property type="molecule type" value="Genomic_DNA"/>
</dbReference>
<dbReference type="Pfam" id="PF17912">
    <property type="entry name" value="OB_MalK"/>
    <property type="match status" value="1"/>
</dbReference>
<dbReference type="PANTHER" id="PTHR43875">
    <property type="entry name" value="MALTODEXTRIN IMPORT ATP-BINDING PROTEIN MSMX"/>
    <property type="match status" value="1"/>
</dbReference>